<feature type="region of interest" description="Disordered" evidence="1">
    <location>
        <begin position="305"/>
        <end position="333"/>
    </location>
</feature>
<evidence type="ECO:0000313" key="2">
    <source>
        <dbReference type="EMBL" id="KAH0216620.1"/>
    </source>
</evidence>
<feature type="non-terminal residue" evidence="2">
    <location>
        <position position="333"/>
    </location>
</feature>
<proteinExistence type="predicted"/>
<protein>
    <submittedName>
        <fullName evidence="2">Uncharacterized protein</fullName>
    </submittedName>
</protein>
<organism evidence="2 3">
    <name type="scientific">Aureobasidium melanogenum</name>
    <name type="common">Aureobasidium pullulans var. melanogenum</name>
    <dbReference type="NCBI Taxonomy" id="46634"/>
    <lineage>
        <taxon>Eukaryota</taxon>
        <taxon>Fungi</taxon>
        <taxon>Dikarya</taxon>
        <taxon>Ascomycota</taxon>
        <taxon>Pezizomycotina</taxon>
        <taxon>Dothideomycetes</taxon>
        <taxon>Dothideomycetidae</taxon>
        <taxon>Dothideales</taxon>
        <taxon>Saccotheciaceae</taxon>
        <taxon>Aureobasidium</taxon>
    </lineage>
</organism>
<gene>
    <name evidence="2" type="ORF">KCV03_g7463</name>
</gene>
<reference evidence="2" key="1">
    <citation type="journal article" date="2021" name="J Fungi (Basel)">
        <title>Virulence traits and population genomics of the black yeast Aureobasidium melanogenum.</title>
        <authorList>
            <person name="Cernosa A."/>
            <person name="Sun X."/>
            <person name="Gostincar C."/>
            <person name="Fang C."/>
            <person name="Gunde-Cimerman N."/>
            <person name="Song Z."/>
        </authorList>
    </citation>
    <scope>NUCLEOTIDE SEQUENCE</scope>
    <source>
        <strain evidence="2">EXF-8016</strain>
    </source>
</reference>
<evidence type="ECO:0000313" key="3">
    <source>
        <dbReference type="Proteomes" id="UP000767238"/>
    </source>
</evidence>
<feature type="compositionally biased region" description="Basic residues" evidence="1">
    <location>
        <begin position="1"/>
        <end position="10"/>
    </location>
</feature>
<feature type="compositionally biased region" description="Basic residues" evidence="1">
    <location>
        <begin position="324"/>
        <end position="333"/>
    </location>
</feature>
<sequence>MPPKRPPRPAHMRDVEPPKIAPKPPFMSRAGVFDSSSSHDNDTSPPTSIEENSPTQPPPEEAEFSTSVAPGWAHAGVRVPTMDSHAITPSVAAPALFVFGDTPSYPSLTSLEADAASAMFDSMVLGQGRGYDQRLAYQQVDMQVRHRMYGAMDGIQQDFNESPLMPTSRSQQVPVASHSSEHMMSWQTEFNGYDSAYNRFDPTWTPLALEENRAYSQPHDADFRASAPPAMTQPEAGAWNTEPSGNMRGAPMSFISQQTPSSTVVPVNNQAIVVAWSGYSGTGMPGPGNDHLPAPTLFRHSQELQQSPVNVSFEPSASLMHEPPRKRRRVTLQ</sequence>
<dbReference type="Proteomes" id="UP000767238">
    <property type="component" value="Unassembled WGS sequence"/>
</dbReference>
<feature type="compositionally biased region" description="Polar residues" evidence="1">
    <location>
        <begin position="43"/>
        <end position="54"/>
    </location>
</feature>
<dbReference type="AlphaFoldDB" id="A0A9P8GD79"/>
<comment type="caution">
    <text evidence="2">The sequence shown here is derived from an EMBL/GenBank/DDBJ whole genome shotgun (WGS) entry which is preliminary data.</text>
</comment>
<feature type="region of interest" description="Disordered" evidence="1">
    <location>
        <begin position="1"/>
        <end position="67"/>
    </location>
</feature>
<dbReference type="OrthoDB" id="3916404at2759"/>
<evidence type="ECO:0000256" key="1">
    <source>
        <dbReference type="SAM" id="MobiDB-lite"/>
    </source>
</evidence>
<dbReference type="EMBL" id="JAHFYH010000062">
    <property type="protein sequence ID" value="KAH0216620.1"/>
    <property type="molecule type" value="Genomic_DNA"/>
</dbReference>
<accession>A0A9P8GD79</accession>
<name>A0A9P8GD79_AURME</name>
<reference evidence="2" key="2">
    <citation type="submission" date="2021-08" db="EMBL/GenBank/DDBJ databases">
        <authorList>
            <person name="Gostincar C."/>
            <person name="Sun X."/>
            <person name="Song Z."/>
            <person name="Gunde-Cimerman N."/>
        </authorList>
    </citation>
    <scope>NUCLEOTIDE SEQUENCE</scope>
    <source>
        <strain evidence="2">EXF-8016</strain>
    </source>
</reference>
<feature type="compositionally biased region" description="Polar residues" evidence="1">
    <location>
        <begin position="305"/>
        <end position="315"/>
    </location>
</feature>